<evidence type="ECO:0000313" key="4">
    <source>
        <dbReference type="Proteomes" id="UP000886722"/>
    </source>
</evidence>
<proteinExistence type="predicted"/>
<organism evidence="3 4">
    <name type="scientific">Candidatus Caccoplasma intestinavium</name>
    <dbReference type="NCBI Taxonomy" id="2840716"/>
    <lineage>
        <taxon>Bacteria</taxon>
        <taxon>Pseudomonadati</taxon>
        <taxon>Bacteroidota</taxon>
        <taxon>Bacteroidia</taxon>
        <taxon>Bacteroidales</taxon>
        <taxon>Bacteroidaceae</taxon>
        <taxon>Bacteroidaceae incertae sedis</taxon>
        <taxon>Candidatus Caccoplasma</taxon>
    </lineage>
</organism>
<reference evidence="3" key="2">
    <citation type="journal article" date="2021" name="PeerJ">
        <title>Extensive microbial diversity within the chicken gut microbiome revealed by metagenomics and culture.</title>
        <authorList>
            <person name="Gilroy R."/>
            <person name="Ravi A."/>
            <person name="Getino M."/>
            <person name="Pursley I."/>
            <person name="Horton D.L."/>
            <person name="Alikhan N.F."/>
            <person name="Baker D."/>
            <person name="Gharbi K."/>
            <person name="Hall N."/>
            <person name="Watson M."/>
            <person name="Adriaenssens E.M."/>
            <person name="Foster-Nyarko E."/>
            <person name="Jarju S."/>
            <person name="Secka A."/>
            <person name="Antonio M."/>
            <person name="Oren A."/>
            <person name="Chaudhuri R.R."/>
            <person name="La Ragione R."/>
            <person name="Hildebrand F."/>
            <person name="Pallen M.J."/>
        </authorList>
    </citation>
    <scope>NUCLEOTIDE SEQUENCE</scope>
    <source>
        <strain evidence="3">21143</strain>
    </source>
</reference>
<dbReference type="Gene3D" id="2.60.120.10">
    <property type="entry name" value="Jelly Rolls"/>
    <property type="match status" value="1"/>
</dbReference>
<dbReference type="InterPro" id="IPR013096">
    <property type="entry name" value="Cupin_2"/>
</dbReference>
<sequence>MSFVGNKIQHFRNEKKITIEELSQQTGIGIEQLKRIEENADLPALSILLKIARVLGLRLGTLLDDLDNLGPAVSNTGCAEVSFSTNSARTPAHMCYHSLARNKANRHMEPFTIEISPIEEDEHELSSHEGEEFIVVTEGSIEITYGNENYLLNTGESIYYDSIVPHHVHAHGGRTAKILAVVYVPV</sequence>
<dbReference type="InterPro" id="IPR010982">
    <property type="entry name" value="Lambda_DNA-bd_dom_sf"/>
</dbReference>
<dbReference type="PANTHER" id="PTHR46797">
    <property type="entry name" value="HTH-TYPE TRANSCRIPTIONAL REGULATOR"/>
    <property type="match status" value="1"/>
</dbReference>
<reference evidence="3" key="1">
    <citation type="submission" date="2020-10" db="EMBL/GenBank/DDBJ databases">
        <authorList>
            <person name="Gilroy R."/>
        </authorList>
    </citation>
    <scope>NUCLEOTIDE SEQUENCE</scope>
    <source>
        <strain evidence="3">21143</strain>
    </source>
</reference>
<dbReference type="AlphaFoldDB" id="A0A9D1KCZ4"/>
<protein>
    <submittedName>
        <fullName evidence="3">Cupin domain-containing protein</fullName>
    </submittedName>
</protein>
<evidence type="ECO:0000313" key="3">
    <source>
        <dbReference type="EMBL" id="HIT39928.1"/>
    </source>
</evidence>
<accession>A0A9D1KCZ4</accession>
<dbReference type="InterPro" id="IPR001387">
    <property type="entry name" value="Cro/C1-type_HTH"/>
</dbReference>
<dbReference type="InterPro" id="IPR014710">
    <property type="entry name" value="RmlC-like_jellyroll"/>
</dbReference>
<dbReference type="CDD" id="cd02209">
    <property type="entry name" value="cupin_XRE_C"/>
    <property type="match status" value="1"/>
</dbReference>
<dbReference type="Pfam" id="PF07883">
    <property type="entry name" value="Cupin_2"/>
    <property type="match status" value="1"/>
</dbReference>
<dbReference type="SMART" id="SM00530">
    <property type="entry name" value="HTH_XRE"/>
    <property type="match status" value="1"/>
</dbReference>
<dbReference type="PANTHER" id="PTHR46797:SF19">
    <property type="entry name" value="BLL2473 PROTEIN"/>
    <property type="match status" value="1"/>
</dbReference>
<evidence type="ECO:0000256" key="1">
    <source>
        <dbReference type="ARBA" id="ARBA00023125"/>
    </source>
</evidence>
<name>A0A9D1KCZ4_9BACT</name>
<dbReference type="GO" id="GO:0005829">
    <property type="term" value="C:cytosol"/>
    <property type="evidence" value="ECO:0007669"/>
    <property type="project" value="TreeGrafter"/>
</dbReference>
<dbReference type="SUPFAM" id="SSF47413">
    <property type="entry name" value="lambda repressor-like DNA-binding domains"/>
    <property type="match status" value="1"/>
</dbReference>
<evidence type="ECO:0000259" key="2">
    <source>
        <dbReference type="PROSITE" id="PS50943"/>
    </source>
</evidence>
<dbReference type="PROSITE" id="PS50943">
    <property type="entry name" value="HTH_CROC1"/>
    <property type="match status" value="1"/>
</dbReference>
<dbReference type="Pfam" id="PF13443">
    <property type="entry name" value="HTH_26"/>
    <property type="match status" value="1"/>
</dbReference>
<keyword evidence="1" id="KW-0238">DNA-binding</keyword>
<dbReference type="InterPro" id="IPR050807">
    <property type="entry name" value="TransReg_Diox_bact_type"/>
</dbReference>
<feature type="domain" description="HTH cro/C1-type" evidence="2">
    <location>
        <begin position="8"/>
        <end position="62"/>
    </location>
</feature>
<dbReference type="Gene3D" id="1.10.260.40">
    <property type="entry name" value="lambda repressor-like DNA-binding domains"/>
    <property type="match status" value="1"/>
</dbReference>
<dbReference type="CDD" id="cd00093">
    <property type="entry name" value="HTH_XRE"/>
    <property type="match status" value="1"/>
</dbReference>
<dbReference type="GO" id="GO:0003677">
    <property type="term" value="F:DNA binding"/>
    <property type="evidence" value="ECO:0007669"/>
    <property type="project" value="UniProtKB-KW"/>
</dbReference>
<dbReference type="EMBL" id="DVKT01000060">
    <property type="protein sequence ID" value="HIT39928.1"/>
    <property type="molecule type" value="Genomic_DNA"/>
</dbReference>
<comment type="caution">
    <text evidence="3">The sequence shown here is derived from an EMBL/GenBank/DDBJ whole genome shotgun (WGS) entry which is preliminary data.</text>
</comment>
<dbReference type="Proteomes" id="UP000886722">
    <property type="component" value="Unassembled WGS sequence"/>
</dbReference>
<dbReference type="SUPFAM" id="SSF51182">
    <property type="entry name" value="RmlC-like cupins"/>
    <property type="match status" value="1"/>
</dbReference>
<gene>
    <name evidence="3" type="ORF">IAD06_07840</name>
</gene>
<dbReference type="GO" id="GO:0003700">
    <property type="term" value="F:DNA-binding transcription factor activity"/>
    <property type="evidence" value="ECO:0007669"/>
    <property type="project" value="TreeGrafter"/>
</dbReference>
<dbReference type="InterPro" id="IPR011051">
    <property type="entry name" value="RmlC_Cupin_sf"/>
</dbReference>